<dbReference type="PANTHER" id="PTHR43761">
    <property type="entry name" value="D-ISOMER SPECIFIC 2-HYDROXYACID DEHYDROGENASE FAMILY PROTEIN (AFU_ORTHOLOGUE AFUA_1G13630)"/>
    <property type="match status" value="1"/>
</dbReference>
<keyword evidence="3" id="KW-0520">NAD</keyword>
<organism evidence="6 7">
    <name type="scientific">Marinactinospora rubrisoli</name>
    <dbReference type="NCBI Taxonomy" id="2715399"/>
    <lineage>
        <taxon>Bacteria</taxon>
        <taxon>Bacillati</taxon>
        <taxon>Actinomycetota</taxon>
        <taxon>Actinomycetes</taxon>
        <taxon>Streptosporangiales</taxon>
        <taxon>Nocardiopsidaceae</taxon>
        <taxon>Marinactinospora</taxon>
    </lineage>
</organism>
<keyword evidence="2" id="KW-0560">Oxidoreductase</keyword>
<feature type="domain" description="D-isomer specific 2-hydroxyacid dehydrogenase NAD-binding" evidence="5">
    <location>
        <begin position="136"/>
        <end position="274"/>
    </location>
</feature>
<evidence type="ECO:0000256" key="3">
    <source>
        <dbReference type="ARBA" id="ARBA00023027"/>
    </source>
</evidence>
<dbReference type="Proteomes" id="UP001596540">
    <property type="component" value="Unassembled WGS sequence"/>
</dbReference>
<feature type="region of interest" description="Disordered" evidence="4">
    <location>
        <begin position="301"/>
        <end position="322"/>
    </location>
</feature>
<sequence>MAAPYVVITDTGRLDPAPAVELLTSEGCAVRVLGTTDAGRIAAEAAEATALVVHDAEIDAALLDRLPRLRLVVTMAAGTGNIDLPAAERRGLWIARVPQQVAVDQVAHHALALALAQLRRAATARPGLLPGGRRPCDLTLGLFGFDPVARRLAHLAAPLFARVVGVPAAGAWPAGVDVRTPGEVLAAGDVVSLHLPLTAETTGVIDAAAIAGMRDGAVLVNTGSHLLADRAALLTALHTGKLAGVATGPIPAMEPHARENCPLRSHPAVLISPHRPARPGPHTADLLVRLARNITSWRDRGIPLDPVARPAEEPPRELALSG</sequence>
<comment type="caution">
    <text evidence="6">The sequence shown here is derived from an EMBL/GenBank/DDBJ whole genome shotgun (WGS) entry which is preliminary data.</text>
</comment>
<dbReference type="PANTHER" id="PTHR43761:SF1">
    <property type="entry name" value="D-ISOMER SPECIFIC 2-HYDROXYACID DEHYDROGENASE CATALYTIC DOMAIN-CONTAINING PROTEIN-RELATED"/>
    <property type="match status" value="1"/>
</dbReference>
<evidence type="ECO:0000256" key="1">
    <source>
        <dbReference type="ARBA" id="ARBA00005854"/>
    </source>
</evidence>
<dbReference type="Pfam" id="PF02826">
    <property type="entry name" value="2-Hacid_dh_C"/>
    <property type="match status" value="1"/>
</dbReference>
<comment type="similarity">
    <text evidence="1">Belongs to the D-isomer specific 2-hydroxyacid dehydrogenase family.</text>
</comment>
<dbReference type="SUPFAM" id="SSF52283">
    <property type="entry name" value="Formate/glycerate dehydrogenase catalytic domain-like"/>
    <property type="match status" value="1"/>
</dbReference>
<keyword evidence="7" id="KW-1185">Reference proteome</keyword>
<dbReference type="RefSeq" id="WP_379871668.1">
    <property type="nucleotide sequence ID" value="NZ_JBHTBH010000006.1"/>
</dbReference>
<accession>A0ABW2KHY1</accession>
<name>A0ABW2KHY1_9ACTN</name>
<protein>
    <submittedName>
        <fullName evidence="6">NAD(P)-dependent oxidoreductase</fullName>
    </submittedName>
</protein>
<dbReference type="InterPro" id="IPR006140">
    <property type="entry name" value="D-isomer_DH_NAD-bd"/>
</dbReference>
<gene>
    <name evidence="6" type="ORF">ACFQRF_14865</name>
</gene>
<dbReference type="InterPro" id="IPR050418">
    <property type="entry name" value="D-iso_2-hydroxyacid_DH_PdxB"/>
</dbReference>
<dbReference type="SUPFAM" id="SSF51735">
    <property type="entry name" value="NAD(P)-binding Rossmann-fold domains"/>
    <property type="match status" value="1"/>
</dbReference>
<evidence type="ECO:0000256" key="4">
    <source>
        <dbReference type="SAM" id="MobiDB-lite"/>
    </source>
</evidence>
<reference evidence="7" key="1">
    <citation type="journal article" date="2019" name="Int. J. Syst. Evol. Microbiol.">
        <title>The Global Catalogue of Microorganisms (GCM) 10K type strain sequencing project: providing services to taxonomists for standard genome sequencing and annotation.</title>
        <authorList>
            <consortium name="The Broad Institute Genomics Platform"/>
            <consortium name="The Broad Institute Genome Sequencing Center for Infectious Disease"/>
            <person name="Wu L."/>
            <person name="Ma J."/>
        </authorList>
    </citation>
    <scope>NUCLEOTIDE SEQUENCE [LARGE SCALE GENOMIC DNA]</scope>
    <source>
        <strain evidence="7">CGMCC 4.7382</strain>
    </source>
</reference>
<evidence type="ECO:0000313" key="7">
    <source>
        <dbReference type="Proteomes" id="UP001596540"/>
    </source>
</evidence>
<evidence type="ECO:0000256" key="2">
    <source>
        <dbReference type="ARBA" id="ARBA00023002"/>
    </source>
</evidence>
<dbReference type="InterPro" id="IPR036291">
    <property type="entry name" value="NAD(P)-bd_dom_sf"/>
</dbReference>
<proteinExistence type="inferred from homology"/>
<dbReference type="Gene3D" id="3.40.50.720">
    <property type="entry name" value="NAD(P)-binding Rossmann-like Domain"/>
    <property type="match status" value="2"/>
</dbReference>
<dbReference type="EMBL" id="JBHTBH010000006">
    <property type="protein sequence ID" value="MFC7329023.1"/>
    <property type="molecule type" value="Genomic_DNA"/>
</dbReference>
<evidence type="ECO:0000259" key="5">
    <source>
        <dbReference type="Pfam" id="PF02826"/>
    </source>
</evidence>
<evidence type="ECO:0000313" key="6">
    <source>
        <dbReference type="EMBL" id="MFC7329023.1"/>
    </source>
</evidence>